<name>A0A816J058_BRANA</name>
<dbReference type="InterPro" id="IPR023614">
    <property type="entry name" value="Porin_dom_sf"/>
</dbReference>
<dbReference type="GO" id="GO:0005741">
    <property type="term" value="C:mitochondrial outer membrane"/>
    <property type="evidence" value="ECO:0007669"/>
    <property type="project" value="InterPro"/>
</dbReference>
<comment type="similarity">
    <text evidence="1">Belongs to the eukaryotic mitochondrial porin (TC 1.B.8.1) family.</text>
</comment>
<dbReference type="AlphaFoldDB" id="A0A816J058"/>
<evidence type="ECO:0000256" key="1">
    <source>
        <dbReference type="ARBA" id="ARBA00009624"/>
    </source>
</evidence>
<dbReference type="Proteomes" id="UP001295469">
    <property type="component" value="Chromosome C09"/>
</dbReference>
<accession>A0A816J058</accession>
<dbReference type="PANTHER" id="PTHR11743">
    <property type="entry name" value="VOLTAGE-DEPENDENT ANION-SELECTIVE CHANNEL"/>
    <property type="match status" value="1"/>
</dbReference>
<dbReference type="Gene3D" id="2.40.160.10">
    <property type="entry name" value="Porin"/>
    <property type="match status" value="1"/>
</dbReference>
<dbReference type="Pfam" id="PF01459">
    <property type="entry name" value="Porin_3"/>
    <property type="match status" value="1"/>
</dbReference>
<dbReference type="EMBL" id="HG994373">
    <property type="protein sequence ID" value="CAF1731675.1"/>
    <property type="molecule type" value="Genomic_DNA"/>
</dbReference>
<protein>
    <submittedName>
        <fullName evidence="2">(rape) hypothetical protein</fullName>
    </submittedName>
</protein>
<dbReference type="InterPro" id="IPR027246">
    <property type="entry name" value="Porin_Euk/Tom40"/>
</dbReference>
<dbReference type="PANTHER" id="PTHR11743:SF50">
    <property type="entry name" value="MITOCHONDRIAL OUTER MEMBRANE PROTEIN PORIN 3"/>
    <property type="match status" value="1"/>
</dbReference>
<dbReference type="InterPro" id="IPR001925">
    <property type="entry name" value="Porin_Euk"/>
</dbReference>
<dbReference type="GO" id="GO:0008308">
    <property type="term" value="F:voltage-gated monoatomic anion channel activity"/>
    <property type="evidence" value="ECO:0007669"/>
    <property type="project" value="InterPro"/>
</dbReference>
<evidence type="ECO:0000313" key="2">
    <source>
        <dbReference type="EMBL" id="CAF1731675.1"/>
    </source>
</evidence>
<reference evidence="2" key="1">
    <citation type="submission" date="2021-01" db="EMBL/GenBank/DDBJ databases">
        <authorList>
            <consortium name="Genoscope - CEA"/>
            <person name="William W."/>
        </authorList>
    </citation>
    <scope>NUCLEOTIDE SEQUENCE</scope>
</reference>
<proteinExistence type="inferred from homology"/>
<organism evidence="2">
    <name type="scientific">Brassica napus</name>
    <name type="common">Rape</name>
    <dbReference type="NCBI Taxonomy" id="3708"/>
    <lineage>
        <taxon>Eukaryota</taxon>
        <taxon>Viridiplantae</taxon>
        <taxon>Streptophyta</taxon>
        <taxon>Embryophyta</taxon>
        <taxon>Tracheophyta</taxon>
        <taxon>Spermatophyta</taxon>
        <taxon>Magnoliopsida</taxon>
        <taxon>eudicotyledons</taxon>
        <taxon>Gunneridae</taxon>
        <taxon>Pentapetalae</taxon>
        <taxon>rosids</taxon>
        <taxon>malvids</taxon>
        <taxon>Brassicales</taxon>
        <taxon>Brassicaceae</taxon>
        <taxon>Brassiceae</taxon>
        <taxon>Brassica</taxon>
    </lineage>
</organism>
<sequence length="64" mass="6961">MLGAQHALDPLTTVKACVNNAGIALIQHGWHPMSFITISGEIDSRAIEKSSMDIDVETLRILMV</sequence>
<gene>
    <name evidence="2" type="ORF">DARMORV10_C09P26660.1</name>
</gene>